<feature type="transmembrane region" description="Helical" evidence="10">
    <location>
        <begin position="313"/>
        <end position="337"/>
    </location>
</feature>
<evidence type="ECO:0000256" key="6">
    <source>
        <dbReference type="ARBA" id="ARBA00022958"/>
    </source>
</evidence>
<feature type="transmembrane region" description="Helical" evidence="10">
    <location>
        <begin position="201"/>
        <end position="222"/>
    </location>
</feature>
<dbReference type="InterPro" id="IPR038770">
    <property type="entry name" value="Na+/solute_symporter_sf"/>
</dbReference>
<dbReference type="Pfam" id="PF00999">
    <property type="entry name" value="Na_H_Exchanger"/>
    <property type="match status" value="1"/>
</dbReference>
<keyword evidence="2" id="KW-0813">Transport</keyword>
<feature type="transmembrane region" description="Helical" evidence="10">
    <location>
        <begin position="258"/>
        <end position="276"/>
    </location>
</feature>
<keyword evidence="9 10" id="KW-0472">Membrane</keyword>
<feature type="transmembrane region" description="Helical" evidence="10">
    <location>
        <begin position="86"/>
        <end position="108"/>
    </location>
</feature>
<name>A0ABY7SI51_9RHOB</name>
<dbReference type="InterPro" id="IPR006153">
    <property type="entry name" value="Cation/H_exchanger_TM"/>
</dbReference>
<dbReference type="RefSeq" id="WP_271885497.1">
    <property type="nucleotide sequence ID" value="NZ_CP067136.1"/>
</dbReference>
<gene>
    <name evidence="12" type="ORF">JHX87_14610</name>
</gene>
<evidence type="ECO:0000256" key="3">
    <source>
        <dbReference type="ARBA" id="ARBA00022449"/>
    </source>
</evidence>
<feature type="transmembrane region" description="Helical" evidence="10">
    <location>
        <begin position="114"/>
        <end position="135"/>
    </location>
</feature>
<evidence type="ECO:0000256" key="9">
    <source>
        <dbReference type="ARBA" id="ARBA00023136"/>
    </source>
</evidence>
<sequence length="640" mass="69340">MTTDFLLLAFILLGAGAVAVPIATRLGLGSVLGYLIAGIVISPILAALHVDVVAIQHFAEFGVVMMLFLVGLELQPRTLWEMRGRLLGLGGLQVLGTTAIVTAAAIALGQPWTVALAIGLVLSLSSTAIVLQTLNEKGLMRSDGGQASFSVLLFQDIAVIPMLALIPLLAMPELAQEAASHVADTEEHDAGLSLVAGLPGWQAALVTIAAIASVVAGGIYLTRPVFRYIAMANLRELFVATALLFIVGIALLMSLVGLSPALGTFIAGVVLANSEYRHELESDINPFRGLLLGLFFMTVGAGINFVLLSENPFSIIGMTLGLMVIKATVLMALAWIFRLRGADKWLFSLGLAQAGEFGFVLLSFTVANFVMPEAVADRLSLIVALSMLLTPLLFILFERVILPRFDGKNAREADEIDSKGQIIVAGIGRFGGVVNRMLLAAGYETTVLDYSASQLETLRAFDVRVFYGDATRADLLEAAGIAEARMLVIAIDQREATTELVRHVTSTYPHVYVIARAMDRHHVYELWAAGCRDIIRDTFDSSVRAGRSAYEALGIHPYEAERLARIYVDDDRHLLREMADLYDPEVPTHLNEPYVKRARELSAERMEAMAKGGGAFRDRAHSAWLRPSEQDRAATEERQD</sequence>
<keyword evidence="4" id="KW-0633">Potassium transport</keyword>
<evidence type="ECO:0000313" key="12">
    <source>
        <dbReference type="EMBL" id="WCR06695.1"/>
    </source>
</evidence>
<evidence type="ECO:0000256" key="2">
    <source>
        <dbReference type="ARBA" id="ARBA00022448"/>
    </source>
</evidence>
<keyword evidence="8" id="KW-0406">Ion transport</keyword>
<feature type="transmembrane region" description="Helical" evidence="10">
    <location>
        <begin position="382"/>
        <end position="402"/>
    </location>
</feature>
<evidence type="ECO:0000313" key="13">
    <source>
        <dbReference type="Proteomes" id="UP001219349"/>
    </source>
</evidence>
<keyword evidence="3" id="KW-0050">Antiport</keyword>
<dbReference type="EMBL" id="CP067136">
    <property type="protein sequence ID" value="WCR06695.1"/>
    <property type="molecule type" value="Genomic_DNA"/>
</dbReference>
<evidence type="ECO:0000256" key="4">
    <source>
        <dbReference type="ARBA" id="ARBA00022538"/>
    </source>
</evidence>
<feature type="domain" description="RCK N-terminal" evidence="11">
    <location>
        <begin position="419"/>
        <end position="543"/>
    </location>
</feature>
<dbReference type="SUPFAM" id="SSF51735">
    <property type="entry name" value="NAD(P)-binding Rossmann-fold domains"/>
    <property type="match status" value="1"/>
</dbReference>
<accession>A0ABY7SI51</accession>
<dbReference type="PANTHER" id="PTHR46157:SF4">
    <property type="entry name" value="K(+) EFFLUX ANTIPORTER 3, CHLOROPLASTIC"/>
    <property type="match status" value="1"/>
</dbReference>
<keyword evidence="5 10" id="KW-0812">Transmembrane</keyword>
<feature type="transmembrane region" description="Helical" evidence="10">
    <location>
        <begin position="349"/>
        <end position="370"/>
    </location>
</feature>
<proteinExistence type="predicted"/>
<feature type="transmembrane region" description="Helical" evidence="10">
    <location>
        <begin position="288"/>
        <end position="307"/>
    </location>
</feature>
<dbReference type="PANTHER" id="PTHR46157">
    <property type="entry name" value="K(+) EFFLUX ANTIPORTER 3, CHLOROPLASTIC"/>
    <property type="match status" value="1"/>
</dbReference>
<feature type="transmembrane region" description="Helical" evidence="10">
    <location>
        <begin position="31"/>
        <end position="48"/>
    </location>
</feature>
<evidence type="ECO:0000256" key="8">
    <source>
        <dbReference type="ARBA" id="ARBA00023065"/>
    </source>
</evidence>
<keyword evidence="7 10" id="KW-1133">Transmembrane helix</keyword>
<organism evidence="12 13">
    <name type="scientific">Paracoccus fistulariae</name>
    <dbReference type="NCBI Taxonomy" id="658446"/>
    <lineage>
        <taxon>Bacteria</taxon>
        <taxon>Pseudomonadati</taxon>
        <taxon>Pseudomonadota</taxon>
        <taxon>Alphaproteobacteria</taxon>
        <taxon>Rhodobacterales</taxon>
        <taxon>Paracoccaceae</taxon>
        <taxon>Paracoccus</taxon>
    </lineage>
</organism>
<dbReference type="Gene3D" id="1.20.1530.20">
    <property type="match status" value="1"/>
</dbReference>
<reference evidence="12 13" key="1">
    <citation type="submission" date="2021-01" db="EMBL/GenBank/DDBJ databases">
        <title>Biogeographic distribution of Paracoccus.</title>
        <authorList>
            <person name="Hollensteiner J."/>
            <person name="Leineberger J."/>
            <person name="Brinkhoff T."/>
            <person name="Daniel R."/>
        </authorList>
    </citation>
    <scope>NUCLEOTIDE SEQUENCE [LARGE SCALE GENOMIC DNA]</scope>
    <source>
        <strain evidence="12 13">KCTC 22803</strain>
    </source>
</reference>
<dbReference type="InterPro" id="IPR036291">
    <property type="entry name" value="NAD(P)-bd_dom_sf"/>
</dbReference>
<keyword evidence="6" id="KW-0630">Potassium</keyword>
<evidence type="ECO:0000256" key="7">
    <source>
        <dbReference type="ARBA" id="ARBA00022989"/>
    </source>
</evidence>
<dbReference type="PROSITE" id="PS51201">
    <property type="entry name" value="RCK_N"/>
    <property type="match status" value="1"/>
</dbReference>
<feature type="transmembrane region" description="Helical" evidence="10">
    <location>
        <begin position="54"/>
        <end position="74"/>
    </location>
</feature>
<protein>
    <submittedName>
        <fullName evidence="12">Cation:proton antiporter</fullName>
    </submittedName>
</protein>
<evidence type="ECO:0000256" key="10">
    <source>
        <dbReference type="SAM" id="Phobius"/>
    </source>
</evidence>
<evidence type="ECO:0000259" key="11">
    <source>
        <dbReference type="PROSITE" id="PS51201"/>
    </source>
</evidence>
<evidence type="ECO:0000256" key="5">
    <source>
        <dbReference type="ARBA" id="ARBA00022692"/>
    </source>
</evidence>
<comment type="subcellular location">
    <subcellularLocation>
        <location evidence="1">Membrane</location>
        <topology evidence="1">Multi-pass membrane protein</topology>
    </subcellularLocation>
</comment>
<dbReference type="Proteomes" id="UP001219349">
    <property type="component" value="Chromosome"/>
</dbReference>
<dbReference type="InterPro" id="IPR003148">
    <property type="entry name" value="RCK_N"/>
</dbReference>
<feature type="transmembrane region" description="Helical" evidence="10">
    <location>
        <begin position="147"/>
        <end position="170"/>
    </location>
</feature>
<dbReference type="Pfam" id="PF02254">
    <property type="entry name" value="TrkA_N"/>
    <property type="match status" value="1"/>
</dbReference>
<evidence type="ECO:0000256" key="1">
    <source>
        <dbReference type="ARBA" id="ARBA00004141"/>
    </source>
</evidence>
<keyword evidence="13" id="KW-1185">Reference proteome</keyword>
<dbReference type="Gene3D" id="3.40.50.720">
    <property type="entry name" value="NAD(P)-binding Rossmann-like Domain"/>
    <property type="match status" value="1"/>
</dbReference>
<feature type="transmembrane region" description="Helical" evidence="10">
    <location>
        <begin position="6"/>
        <end position="24"/>
    </location>
</feature>